<accession>A0A316DBY9</accession>
<dbReference type="PROSITE" id="PS00518">
    <property type="entry name" value="ZF_RING_1"/>
    <property type="match status" value="1"/>
</dbReference>
<keyword evidence="4" id="KW-0812">Transmembrane</keyword>
<name>A0A316DBY9_9BACL</name>
<evidence type="ECO:0008006" key="7">
    <source>
        <dbReference type="Google" id="ProtNLM"/>
    </source>
</evidence>
<proteinExistence type="predicted"/>
<keyword evidence="4" id="KW-1133">Transmembrane helix</keyword>
<keyword evidence="6" id="KW-1185">Reference proteome</keyword>
<dbReference type="AlphaFoldDB" id="A0A316DBY9"/>
<feature type="transmembrane region" description="Helical" evidence="4">
    <location>
        <begin position="88"/>
        <end position="106"/>
    </location>
</feature>
<dbReference type="Proteomes" id="UP000245634">
    <property type="component" value="Unassembled WGS sequence"/>
</dbReference>
<sequence length="249" mass="28300">MHCHTHTDQPVARECRSCHHLICAECVVLVGEDALCKSCVAQQLLSRNTYQQAKPQPTVHLHKTTDPQAEAMNTLLHKDEALHRPVKSGFLTVLFSLLPGLGHYYLGLEKRGLNLMLMFFGLIFLVSIVPNVVNFPVGLGFPILWFYSQFDALKFRTLINQGANYRDEPILPQMMRYVNLKYLGWLLALFAVMGIFSNLLDILPIDYTMKAMIKQLTSAFVLLAIGFWILKGKSVPFLPREESEDRNHA</sequence>
<evidence type="ECO:0000256" key="3">
    <source>
        <dbReference type="ARBA" id="ARBA00022833"/>
    </source>
</evidence>
<dbReference type="OrthoDB" id="82335at2"/>
<dbReference type="InterPro" id="IPR017907">
    <property type="entry name" value="Znf_RING_CS"/>
</dbReference>
<keyword evidence="4" id="KW-0472">Membrane</keyword>
<feature type="transmembrane region" description="Helical" evidence="4">
    <location>
        <begin position="182"/>
        <end position="200"/>
    </location>
</feature>
<evidence type="ECO:0000313" key="6">
    <source>
        <dbReference type="Proteomes" id="UP000245634"/>
    </source>
</evidence>
<evidence type="ECO:0000256" key="1">
    <source>
        <dbReference type="ARBA" id="ARBA00022723"/>
    </source>
</evidence>
<comment type="caution">
    <text evidence="5">The sequence shown here is derived from an EMBL/GenBank/DDBJ whole genome shotgun (WGS) entry which is preliminary data.</text>
</comment>
<dbReference type="GO" id="GO:0008270">
    <property type="term" value="F:zinc ion binding"/>
    <property type="evidence" value="ECO:0007669"/>
    <property type="project" value="UniProtKB-KW"/>
</dbReference>
<keyword evidence="1" id="KW-0479">Metal-binding</keyword>
<evidence type="ECO:0000256" key="2">
    <source>
        <dbReference type="ARBA" id="ARBA00022771"/>
    </source>
</evidence>
<feature type="transmembrane region" description="Helical" evidence="4">
    <location>
        <begin position="118"/>
        <end position="147"/>
    </location>
</feature>
<keyword evidence="2" id="KW-0863">Zinc-finger</keyword>
<organism evidence="5 6">
    <name type="scientific">Tumebacillus permanentifrigoris</name>
    <dbReference type="NCBI Taxonomy" id="378543"/>
    <lineage>
        <taxon>Bacteria</taxon>
        <taxon>Bacillati</taxon>
        <taxon>Bacillota</taxon>
        <taxon>Bacilli</taxon>
        <taxon>Bacillales</taxon>
        <taxon>Alicyclobacillaceae</taxon>
        <taxon>Tumebacillus</taxon>
    </lineage>
</organism>
<gene>
    <name evidence="5" type="ORF">C7459_10621</name>
</gene>
<evidence type="ECO:0000313" key="5">
    <source>
        <dbReference type="EMBL" id="PWK13743.1"/>
    </source>
</evidence>
<reference evidence="5 6" key="1">
    <citation type="submission" date="2018-05" db="EMBL/GenBank/DDBJ databases">
        <title>Genomic Encyclopedia of Type Strains, Phase IV (KMG-IV): sequencing the most valuable type-strain genomes for metagenomic binning, comparative biology and taxonomic classification.</title>
        <authorList>
            <person name="Goeker M."/>
        </authorList>
    </citation>
    <scope>NUCLEOTIDE SEQUENCE [LARGE SCALE GENOMIC DNA]</scope>
    <source>
        <strain evidence="5 6">DSM 18773</strain>
    </source>
</reference>
<protein>
    <recommendedName>
        <fullName evidence="7">B box-type domain-containing protein</fullName>
    </recommendedName>
</protein>
<dbReference type="EMBL" id="QGGL01000006">
    <property type="protein sequence ID" value="PWK13743.1"/>
    <property type="molecule type" value="Genomic_DNA"/>
</dbReference>
<keyword evidence="3" id="KW-0862">Zinc</keyword>
<feature type="transmembrane region" description="Helical" evidence="4">
    <location>
        <begin position="212"/>
        <end position="230"/>
    </location>
</feature>
<dbReference type="RefSeq" id="WP_109688176.1">
    <property type="nucleotide sequence ID" value="NZ_QGGL01000006.1"/>
</dbReference>
<evidence type="ECO:0000256" key="4">
    <source>
        <dbReference type="SAM" id="Phobius"/>
    </source>
</evidence>